<dbReference type="SUPFAM" id="SSF52172">
    <property type="entry name" value="CheY-like"/>
    <property type="match status" value="1"/>
</dbReference>
<dbReference type="InterPro" id="IPR011006">
    <property type="entry name" value="CheY-like_superfamily"/>
</dbReference>
<dbReference type="PROSITE" id="PS50887">
    <property type="entry name" value="GGDEF"/>
    <property type="match status" value="1"/>
</dbReference>
<dbReference type="GO" id="GO:0052621">
    <property type="term" value="F:diguanylate cyclase activity"/>
    <property type="evidence" value="ECO:0007669"/>
    <property type="project" value="UniProtKB-EC"/>
</dbReference>
<evidence type="ECO:0000256" key="3">
    <source>
        <dbReference type="PROSITE-ProRule" id="PRU00169"/>
    </source>
</evidence>
<dbReference type="InterPro" id="IPR029787">
    <property type="entry name" value="Nucleotide_cyclase"/>
</dbReference>
<dbReference type="PROSITE" id="PS50110">
    <property type="entry name" value="RESPONSE_REGULATORY"/>
    <property type="match status" value="1"/>
</dbReference>
<dbReference type="Pfam" id="PF00990">
    <property type="entry name" value="GGDEF"/>
    <property type="match status" value="1"/>
</dbReference>
<dbReference type="GO" id="GO:0005886">
    <property type="term" value="C:plasma membrane"/>
    <property type="evidence" value="ECO:0007669"/>
    <property type="project" value="TreeGrafter"/>
</dbReference>
<dbReference type="CDD" id="cd01949">
    <property type="entry name" value="GGDEF"/>
    <property type="match status" value="1"/>
</dbReference>
<sequence length="309" mass="33729">MNTDLDISGSRILIVDDARENVRILATILKDVAAVSFSLGGMDALTKAKATLPDLILLDIEMPDMNGHEVIIRLKSDPRTALIPVIFVTSHADVEDEEAGLRLGAIDYITKPFNPAIVRARVSNQLMLRAYAKQLEDLNVELERLATTDSLTGLANRRAFRERMTQELRRLDRYGGEACVMMMDLDHFKSVNDSYGHDAGDAVLREVAERVAGQLRETDTFGRLGGEEFAILAAGTPVDQGALVADRVLRSVREEPVVWNGLEITVTTSVGMTPLRAGDGSIDAALARADQALYASKNAGRDRLEVQAA</sequence>
<proteinExistence type="predicted"/>
<dbReference type="InterPro" id="IPR050469">
    <property type="entry name" value="Diguanylate_Cyclase"/>
</dbReference>
<comment type="catalytic activity">
    <reaction evidence="2">
        <text>2 GTP = 3',3'-c-di-GMP + 2 diphosphate</text>
        <dbReference type="Rhea" id="RHEA:24898"/>
        <dbReference type="ChEBI" id="CHEBI:33019"/>
        <dbReference type="ChEBI" id="CHEBI:37565"/>
        <dbReference type="ChEBI" id="CHEBI:58805"/>
        <dbReference type="EC" id="2.7.7.65"/>
    </reaction>
</comment>
<dbReference type="Gene3D" id="3.40.50.2300">
    <property type="match status" value="1"/>
</dbReference>
<keyword evidence="7" id="KW-1185">Reference proteome</keyword>
<reference evidence="6 7" key="1">
    <citation type="submission" date="2016-10" db="EMBL/GenBank/DDBJ databases">
        <authorList>
            <person name="Varghese N."/>
            <person name="Submissions S."/>
        </authorList>
    </citation>
    <scope>NUCLEOTIDE SEQUENCE [LARGE SCALE GENOMIC DNA]</scope>
    <source>
        <strain evidence="6 7">DSM 18839</strain>
    </source>
</reference>
<dbReference type="AlphaFoldDB" id="A0A8G2BHA6"/>
<dbReference type="SMART" id="SM00267">
    <property type="entry name" value="GGDEF"/>
    <property type="match status" value="1"/>
</dbReference>
<dbReference type="GO" id="GO:1902201">
    <property type="term" value="P:negative regulation of bacterial-type flagellum-dependent cell motility"/>
    <property type="evidence" value="ECO:0007669"/>
    <property type="project" value="TreeGrafter"/>
</dbReference>
<evidence type="ECO:0000259" key="5">
    <source>
        <dbReference type="PROSITE" id="PS50887"/>
    </source>
</evidence>
<dbReference type="InterPro" id="IPR043128">
    <property type="entry name" value="Rev_trsase/Diguanyl_cyclase"/>
</dbReference>
<feature type="modified residue" description="4-aspartylphosphate" evidence="3">
    <location>
        <position position="59"/>
    </location>
</feature>
<dbReference type="Proteomes" id="UP000198615">
    <property type="component" value="Unassembled WGS sequence"/>
</dbReference>
<dbReference type="PANTHER" id="PTHR45138:SF9">
    <property type="entry name" value="DIGUANYLATE CYCLASE DGCM-RELATED"/>
    <property type="match status" value="1"/>
</dbReference>
<dbReference type="SMART" id="SM00448">
    <property type="entry name" value="REC"/>
    <property type="match status" value="1"/>
</dbReference>
<dbReference type="Gene3D" id="3.30.70.270">
    <property type="match status" value="1"/>
</dbReference>
<feature type="domain" description="GGDEF" evidence="5">
    <location>
        <begin position="176"/>
        <end position="309"/>
    </location>
</feature>
<feature type="domain" description="Response regulatory" evidence="4">
    <location>
        <begin position="11"/>
        <end position="126"/>
    </location>
</feature>
<dbReference type="InterPro" id="IPR000160">
    <property type="entry name" value="GGDEF_dom"/>
</dbReference>
<comment type="caution">
    <text evidence="6">The sequence shown here is derived from an EMBL/GenBank/DDBJ whole genome shotgun (WGS) entry which is preliminary data.</text>
</comment>
<keyword evidence="3" id="KW-0597">Phosphoprotein</keyword>
<evidence type="ECO:0000256" key="1">
    <source>
        <dbReference type="ARBA" id="ARBA00012528"/>
    </source>
</evidence>
<evidence type="ECO:0000313" key="6">
    <source>
        <dbReference type="EMBL" id="SDF66078.1"/>
    </source>
</evidence>
<evidence type="ECO:0000256" key="2">
    <source>
        <dbReference type="ARBA" id="ARBA00034247"/>
    </source>
</evidence>
<dbReference type="Pfam" id="PF00072">
    <property type="entry name" value="Response_reg"/>
    <property type="match status" value="1"/>
</dbReference>
<accession>A0A8G2BHA6</accession>
<name>A0A8G2BHA6_9PROT</name>
<dbReference type="GO" id="GO:0000160">
    <property type="term" value="P:phosphorelay signal transduction system"/>
    <property type="evidence" value="ECO:0007669"/>
    <property type="project" value="InterPro"/>
</dbReference>
<gene>
    <name evidence="6" type="ORF">SAMN05660686_01960</name>
</gene>
<organism evidence="6 7">
    <name type="scientific">Thalassobaculum litoreum DSM 18839</name>
    <dbReference type="NCBI Taxonomy" id="1123362"/>
    <lineage>
        <taxon>Bacteria</taxon>
        <taxon>Pseudomonadati</taxon>
        <taxon>Pseudomonadota</taxon>
        <taxon>Alphaproteobacteria</taxon>
        <taxon>Rhodospirillales</taxon>
        <taxon>Thalassobaculaceae</taxon>
        <taxon>Thalassobaculum</taxon>
    </lineage>
</organism>
<dbReference type="EMBL" id="FNBW01000005">
    <property type="protein sequence ID" value="SDF66078.1"/>
    <property type="molecule type" value="Genomic_DNA"/>
</dbReference>
<dbReference type="FunFam" id="3.30.70.270:FF:000001">
    <property type="entry name" value="Diguanylate cyclase domain protein"/>
    <property type="match status" value="1"/>
</dbReference>
<protein>
    <recommendedName>
        <fullName evidence="1">diguanylate cyclase</fullName>
        <ecNumber evidence="1">2.7.7.65</ecNumber>
    </recommendedName>
</protein>
<dbReference type="OrthoDB" id="9812260at2"/>
<evidence type="ECO:0000259" key="4">
    <source>
        <dbReference type="PROSITE" id="PS50110"/>
    </source>
</evidence>
<dbReference type="SUPFAM" id="SSF55073">
    <property type="entry name" value="Nucleotide cyclase"/>
    <property type="match status" value="1"/>
</dbReference>
<dbReference type="EC" id="2.7.7.65" evidence="1"/>
<dbReference type="RefSeq" id="WP_028792705.1">
    <property type="nucleotide sequence ID" value="NZ_FNBW01000005.1"/>
</dbReference>
<dbReference type="InterPro" id="IPR001789">
    <property type="entry name" value="Sig_transdc_resp-reg_receiver"/>
</dbReference>
<dbReference type="GO" id="GO:0043709">
    <property type="term" value="P:cell adhesion involved in single-species biofilm formation"/>
    <property type="evidence" value="ECO:0007669"/>
    <property type="project" value="TreeGrafter"/>
</dbReference>
<dbReference type="PANTHER" id="PTHR45138">
    <property type="entry name" value="REGULATORY COMPONENTS OF SENSORY TRANSDUCTION SYSTEM"/>
    <property type="match status" value="1"/>
</dbReference>
<dbReference type="NCBIfam" id="TIGR00254">
    <property type="entry name" value="GGDEF"/>
    <property type="match status" value="1"/>
</dbReference>
<evidence type="ECO:0000313" key="7">
    <source>
        <dbReference type="Proteomes" id="UP000198615"/>
    </source>
</evidence>